<protein>
    <submittedName>
        <fullName evidence="1">Uncharacterized protein</fullName>
    </submittedName>
</protein>
<gene>
    <name evidence="1" type="ORF">EZ449_19510</name>
</gene>
<sequence>MIRVAYTTPVVKLEKIKIGDEVIDEYQSTGKVVKINKRINNGALEFTFHLDNKQTIYIMSRAV</sequence>
<dbReference type="Proteomes" id="UP000291485">
    <property type="component" value="Unassembled WGS sequence"/>
</dbReference>
<comment type="caution">
    <text evidence="1">The sequence shown here is derived from an EMBL/GenBank/DDBJ whole genome shotgun (WGS) entry which is preliminary data.</text>
</comment>
<keyword evidence="2" id="KW-1185">Reference proteome</keyword>
<name>A0A4R0NMR8_9SPHI</name>
<accession>A0A4R0NMR8</accession>
<dbReference type="EMBL" id="SJSN01000019">
    <property type="protein sequence ID" value="TCD01986.1"/>
    <property type="molecule type" value="Genomic_DNA"/>
</dbReference>
<reference evidence="1 2" key="1">
    <citation type="submission" date="2019-02" db="EMBL/GenBank/DDBJ databases">
        <title>Pedobacter sp. RP-3-11 sp. nov., isolated from Arctic soil.</title>
        <authorList>
            <person name="Dahal R.H."/>
        </authorList>
    </citation>
    <scope>NUCLEOTIDE SEQUENCE [LARGE SCALE GENOMIC DNA]</scope>
    <source>
        <strain evidence="1 2">RP-3-11</strain>
    </source>
</reference>
<dbReference type="OrthoDB" id="772166at2"/>
<evidence type="ECO:0000313" key="2">
    <source>
        <dbReference type="Proteomes" id="UP000291485"/>
    </source>
</evidence>
<organism evidence="1 2">
    <name type="scientific">Pedobacter frigidisoli</name>
    <dbReference type="NCBI Taxonomy" id="2530455"/>
    <lineage>
        <taxon>Bacteria</taxon>
        <taxon>Pseudomonadati</taxon>
        <taxon>Bacteroidota</taxon>
        <taxon>Sphingobacteriia</taxon>
        <taxon>Sphingobacteriales</taxon>
        <taxon>Sphingobacteriaceae</taxon>
        <taxon>Pedobacter</taxon>
    </lineage>
</organism>
<evidence type="ECO:0000313" key="1">
    <source>
        <dbReference type="EMBL" id="TCD01986.1"/>
    </source>
</evidence>
<dbReference type="RefSeq" id="WP_131562076.1">
    <property type="nucleotide sequence ID" value="NZ_SJSN01000019.1"/>
</dbReference>
<proteinExistence type="predicted"/>
<dbReference type="AlphaFoldDB" id="A0A4R0NMR8"/>